<feature type="signal peptide" evidence="1">
    <location>
        <begin position="1"/>
        <end position="21"/>
    </location>
</feature>
<dbReference type="EMBL" id="JAIWYP010000015">
    <property type="protein sequence ID" value="KAH3700427.1"/>
    <property type="molecule type" value="Genomic_DNA"/>
</dbReference>
<accession>A0A9D4BPD5</accession>
<organism evidence="2 3">
    <name type="scientific">Dreissena polymorpha</name>
    <name type="common">Zebra mussel</name>
    <name type="synonym">Mytilus polymorpha</name>
    <dbReference type="NCBI Taxonomy" id="45954"/>
    <lineage>
        <taxon>Eukaryota</taxon>
        <taxon>Metazoa</taxon>
        <taxon>Spiralia</taxon>
        <taxon>Lophotrochozoa</taxon>
        <taxon>Mollusca</taxon>
        <taxon>Bivalvia</taxon>
        <taxon>Autobranchia</taxon>
        <taxon>Heteroconchia</taxon>
        <taxon>Euheterodonta</taxon>
        <taxon>Imparidentia</taxon>
        <taxon>Neoheterodontei</taxon>
        <taxon>Myida</taxon>
        <taxon>Dreissenoidea</taxon>
        <taxon>Dreissenidae</taxon>
        <taxon>Dreissena</taxon>
    </lineage>
</organism>
<reference evidence="2" key="1">
    <citation type="journal article" date="2019" name="bioRxiv">
        <title>The Genome of the Zebra Mussel, Dreissena polymorpha: A Resource for Invasive Species Research.</title>
        <authorList>
            <person name="McCartney M.A."/>
            <person name="Auch B."/>
            <person name="Kono T."/>
            <person name="Mallez S."/>
            <person name="Zhang Y."/>
            <person name="Obille A."/>
            <person name="Becker A."/>
            <person name="Abrahante J.E."/>
            <person name="Garbe J."/>
            <person name="Badalamenti J.P."/>
            <person name="Herman A."/>
            <person name="Mangelson H."/>
            <person name="Liachko I."/>
            <person name="Sullivan S."/>
            <person name="Sone E.D."/>
            <person name="Koren S."/>
            <person name="Silverstein K.A.T."/>
            <person name="Beckman K.B."/>
            <person name="Gohl D.M."/>
        </authorList>
    </citation>
    <scope>NUCLEOTIDE SEQUENCE</scope>
    <source>
        <strain evidence="2">Duluth1</strain>
        <tissue evidence="2">Whole animal</tissue>
    </source>
</reference>
<evidence type="ECO:0000256" key="1">
    <source>
        <dbReference type="SAM" id="SignalP"/>
    </source>
</evidence>
<dbReference type="AlphaFoldDB" id="A0A9D4BPD5"/>
<protein>
    <submittedName>
        <fullName evidence="2">Uncharacterized protein</fullName>
    </submittedName>
</protein>
<reference evidence="2" key="2">
    <citation type="submission" date="2020-11" db="EMBL/GenBank/DDBJ databases">
        <authorList>
            <person name="McCartney M.A."/>
            <person name="Auch B."/>
            <person name="Kono T."/>
            <person name="Mallez S."/>
            <person name="Becker A."/>
            <person name="Gohl D.M."/>
            <person name="Silverstein K.A.T."/>
            <person name="Koren S."/>
            <person name="Bechman K.B."/>
            <person name="Herman A."/>
            <person name="Abrahante J.E."/>
            <person name="Garbe J."/>
        </authorList>
    </citation>
    <scope>NUCLEOTIDE SEQUENCE</scope>
    <source>
        <strain evidence="2">Duluth1</strain>
        <tissue evidence="2">Whole animal</tissue>
    </source>
</reference>
<name>A0A9D4BPD5_DREPO</name>
<keyword evidence="1" id="KW-0732">Signal</keyword>
<evidence type="ECO:0000313" key="2">
    <source>
        <dbReference type="EMBL" id="KAH3700427.1"/>
    </source>
</evidence>
<keyword evidence="3" id="KW-1185">Reference proteome</keyword>
<evidence type="ECO:0000313" key="3">
    <source>
        <dbReference type="Proteomes" id="UP000828390"/>
    </source>
</evidence>
<gene>
    <name evidence="2" type="ORF">DPMN_075403</name>
</gene>
<feature type="chain" id="PRO_5039133569" evidence="1">
    <location>
        <begin position="22"/>
        <end position="228"/>
    </location>
</feature>
<sequence>MHYKFVLTSWIALCSMQAIKGADKGYKDDCVITTDTCTAPGTECRTETSETKCFCKTNEHWVDNEGGTGCVCDAKVHRVENAEKTECVCDAKGFWVENTGTTKACVCAPTYVLDASTCRATIGTTVCTVTGSQCSTATDSYCDATSLKCQCPAVAPVTTNVCTFTACTANDTCTSLDPNSECFGTKCRCKTGQTIGSSGKCSASPDSGAAGGVASMVLLLVCLLSAQF</sequence>
<comment type="caution">
    <text evidence="2">The sequence shown here is derived from an EMBL/GenBank/DDBJ whole genome shotgun (WGS) entry which is preliminary data.</text>
</comment>
<dbReference type="Proteomes" id="UP000828390">
    <property type="component" value="Unassembled WGS sequence"/>
</dbReference>
<proteinExistence type="predicted"/>